<dbReference type="EnsemblPlants" id="LPERR12G14160.1">
    <property type="protein sequence ID" value="LPERR12G14160.1"/>
    <property type="gene ID" value="LPERR12G14160"/>
</dbReference>
<reference evidence="3" key="2">
    <citation type="submission" date="2013-12" db="EMBL/GenBank/DDBJ databases">
        <authorList>
            <person name="Yu Y."/>
            <person name="Lee S."/>
            <person name="de Baynast K."/>
            <person name="Wissotski M."/>
            <person name="Liu L."/>
            <person name="Talag J."/>
            <person name="Goicoechea J."/>
            <person name="Angelova A."/>
            <person name="Jetty R."/>
            <person name="Kudrna D."/>
            <person name="Golser W."/>
            <person name="Rivera L."/>
            <person name="Zhang J."/>
            <person name="Wing R."/>
        </authorList>
    </citation>
    <scope>NUCLEOTIDE SEQUENCE</scope>
</reference>
<proteinExistence type="predicted"/>
<reference evidence="2 3" key="1">
    <citation type="submission" date="2012-08" db="EMBL/GenBank/DDBJ databases">
        <title>Oryza genome evolution.</title>
        <authorList>
            <person name="Wing R.A."/>
        </authorList>
    </citation>
    <scope>NUCLEOTIDE SEQUENCE</scope>
</reference>
<evidence type="ECO:0000313" key="3">
    <source>
        <dbReference type="Proteomes" id="UP000032180"/>
    </source>
</evidence>
<feature type="compositionally biased region" description="Basic and acidic residues" evidence="1">
    <location>
        <begin position="38"/>
        <end position="61"/>
    </location>
</feature>
<keyword evidence="3" id="KW-1185">Reference proteome</keyword>
<organism evidence="2 3">
    <name type="scientific">Leersia perrieri</name>
    <dbReference type="NCBI Taxonomy" id="77586"/>
    <lineage>
        <taxon>Eukaryota</taxon>
        <taxon>Viridiplantae</taxon>
        <taxon>Streptophyta</taxon>
        <taxon>Embryophyta</taxon>
        <taxon>Tracheophyta</taxon>
        <taxon>Spermatophyta</taxon>
        <taxon>Magnoliopsida</taxon>
        <taxon>Liliopsida</taxon>
        <taxon>Poales</taxon>
        <taxon>Poaceae</taxon>
        <taxon>BOP clade</taxon>
        <taxon>Oryzoideae</taxon>
        <taxon>Oryzeae</taxon>
        <taxon>Oryzinae</taxon>
        <taxon>Leersia</taxon>
    </lineage>
</organism>
<feature type="region of interest" description="Disordered" evidence="1">
    <location>
        <begin position="1"/>
        <end position="86"/>
    </location>
</feature>
<accession>A0A0D9Y0U8</accession>
<sequence length="173" mass="19231">MGSLHPNPPNGLAGAGPLPPEVKLTIVNRRRRGGSKPSLEEWKRRGRERGLESDRQREGSGAERPPAEPIPPRLQHAEADREHHTSSLVSGELKLLGLTARALCRRRMLVDTAMVLGAAKLLDERKEHIKILQELVDIQWLPPRRAPSCIDTHELPSSGFRVEASISFLVKAF</sequence>
<dbReference type="AlphaFoldDB" id="A0A0D9Y0U8"/>
<dbReference type="Proteomes" id="UP000032180">
    <property type="component" value="Chromosome 12"/>
</dbReference>
<evidence type="ECO:0000256" key="1">
    <source>
        <dbReference type="SAM" id="MobiDB-lite"/>
    </source>
</evidence>
<evidence type="ECO:0000313" key="2">
    <source>
        <dbReference type="EnsemblPlants" id="LPERR12G14160.1"/>
    </source>
</evidence>
<dbReference type="HOGENOM" id="CLU_1808984_0_0_1"/>
<dbReference type="Gramene" id="LPERR12G14160.1">
    <property type="protein sequence ID" value="LPERR12G14160.1"/>
    <property type="gene ID" value="LPERR12G14160"/>
</dbReference>
<protein>
    <submittedName>
        <fullName evidence="2">Uncharacterized protein</fullName>
    </submittedName>
</protein>
<feature type="compositionally biased region" description="Basic and acidic residues" evidence="1">
    <location>
        <begin position="75"/>
        <end position="85"/>
    </location>
</feature>
<reference evidence="2" key="3">
    <citation type="submission" date="2015-04" db="UniProtKB">
        <authorList>
            <consortium name="EnsemblPlants"/>
        </authorList>
    </citation>
    <scope>IDENTIFICATION</scope>
</reference>
<name>A0A0D9Y0U8_9ORYZ</name>